<dbReference type="Proteomes" id="UP000635565">
    <property type="component" value="Unassembled WGS sequence"/>
</dbReference>
<evidence type="ECO:0000313" key="1">
    <source>
        <dbReference type="EMBL" id="GHO85292.1"/>
    </source>
</evidence>
<sequence length="245" mass="28925">MPHFDELFLTQIRDRTEAKWRDYQPLTFEQFLAQDSMSCIWQKGTKWLGLNDGEIDSIEKQWSLRFPPDYRLFLKILHCLDRPITIATYDGDTRKIIPCDSSLLPNWQQEAESIKNAYQQLIDDLTYEVLQNNVWKPGWGRKPVTRYGLKQQIEVLIAQAPRLIPIYGHRFLLAEPCIAGNPVLSWHNSNIIIYAPDLYHFFCKDFAELLELNAHDLHTISVESKHYSKKRRQEYKSVPFWGELL</sequence>
<dbReference type="InterPro" id="IPR037883">
    <property type="entry name" value="Knr4/Smi1-like_sf"/>
</dbReference>
<dbReference type="RefSeq" id="WP_201362949.1">
    <property type="nucleotide sequence ID" value="NZ_BNJJ01000008.1"/>
</dbReference>
<dbReference type="PANTHER" id="PTHR32011:SF2">
    <property type="entry name" value="OS08G0472400 PROTEIN"/>
    <property type="match status" value="1"/>
</dbReference>
<dbReference type="EMBL" id="BNJJ01000008">
    <property type="protein sequence ID" value="GHO85292.1"/>
    <property type="molecule type" value="Genomic_DNA"/>
</dbReference>
<organism evidence="1 2">
    <name type="scientific">Dictyobacter formicarum</name>
    <dbReference type="NCBI Taxonomy" id="2778368"/>
    <lineage>
        <taxon>Bacteria</taxon>
        <taxon>Bacillati</taxon>
        <taxon>Chloroflexota</taxon>
        <taxon>Ktedonobacteria</taxon>
        <taxon>Ktedonobacterales</taxon>
        <taxon>Dictyobacteraceae</taxon>
        <taxon>Dictyobacter</taxon>
    </lineage>
</organism>
<dbReference type="SUPFAM" id="SSF160631">
    <property type="entry name" value="SMI1/KNR4-like"/>
    <property type="match status" value="1"/>
</dbReference>
<comment type="caution">
    <text evidence="1">The sequence shown here is derived from an EMBL/GenBank/DDBJ whole genome shotgun (WGS) entry which is preliminary data.</text>
</comment>
<gene>
    <name evidence="1" type="ORF">KSZ_32980</name>
</gene>
<protein>
    <recommendedName>
        <fullName evidence="3">Knr4/Smi1-like domain-containing protein</fullName>
    </recommendedName>
</protein>
<keyword evidence="2" id="KW-1185">Reference proteome</keyword>
<evidence type="ECO:0008006" key="3">
    <source>
        <dbReference type="Google" id="ProtNLM"/>
    </source>
</evidence>
<reference evidence="1 2" key="1">
    <citation type="journal article" date="2021" name="Int. J. Syst. Evol. Microbiol.">
        <title>Reticulibacter mediterranei gen. nov., sp. nov., within the new family Reticulibacteraceae fam. nov., and Ktedonospora formicarum gen. nov., sp. nov., Ktedonobacter robiniae sp. nov., Dictyobacter formicarum sp. nov. and Dictyobacter arantiisoli sp. nov., belonging to the class Ktedonobacteria.</title>
        <authorList>
            <person name="Yabe S."/>
            <person name="Zheng Y."/>
            <person name="Wang C.M."/>
            <person name="Sakai Y."/>
            <person name="Abe K."/>
            <person name="Yokota A."/>
            <person name="Donadio S."/>
            <person name="Cavaletti L."/>
            <person name="Monciardini P."/>
        </authorList>
    </citation>
    <scope>NUCLEOTIDE SEQUENCE [LARGE SCALE GENOMIC DNA]</scope>
    <source>
        <strain evidence="1 2">SOSP1-9</strain>
    </source>
</reference>
<proteinExistence type="predicted"/>
<evidence type="ECO:0000313" key="2">
    <source>
        <dbReference type="Proteomes" id="UP000635565"/>
    </source>
</evidence>
<name>A0ABQ3VGK0_9CHLR</name>
<dbReference type="PANTHER" id="PTHR32011">
    <property type="entry name" value="OS08G0472400 PROTEIN"/>
    <property type="match status" value="1"/>
</dbReference>
<accession>A0ABQ3VGK0</accession>